<dbReference type="InterPro" id="IPR050765">
    <property type="entry name" value="Riboflavin_Biosynth_HTPR"/>
</dbReference>
<feature type="domain" description="Bacterial bifunctional deaminase-reductase C-terminal" evidence="1">
    <location>
        <begin position="4"/>
        <end position="159"/>
    </location>
</feature>
<dbReference type="GO" id="GO:0008703">
    <property type="term" value="F:5-amino-6-(5-phosphoribosylamino)uracil reductase activity"/>
    <property type="evidence" value="ECO:0007669"/>
    <property type="project" value="InterPro"/>
</dbReference>
<protein>
    <recommendedName>
        <fullName evidence="1">Bacterial bifunctional deaminase-reductase C-terminal domain-containing protein</fullName>
    </recommendedName>
</protein>
<dbReference type="AlphaFoldDB" id="A0A0F9HUZ8"/>
<reference evidence="2" key="1">
    <citation type="journal article" date="2015" name="Nature">
        <title>Complex archaea that bridge the gap between prokaryotes and eukaryotes.</title>
        <authorList>
            <person name="Spang A."/>
            <person name="Saw J.H."/>
            <person name="Jorgensen S.L."/>
            <person name="Zaremba-Niedzwiedzka K."/>
            <person name="Martijn J."/>
            <person name="Lind A.E."/>
            <person name="van Eijk R."/>
            <person name="Schleper C."/>
            <person name="Guy L."/>
            <person name="Ettema T.J."/>
        </authorList>
    </citation>
    <scope>NUCLEOTIDE SEQUENCE</scope>
</reference>
<accession>A0A0F9HUZ8</accession>
<dbReference type="InterPro" id="IPR002734">
    <property type="entry name" value="RibDG_C"/>
</dbReference>
<comment type="caution">
    <text evidence="2">The sequence shown here is derived from an EMBL/GenBank/DDBJ whole genome shotgun (WGS) entry which is preliminary data.</text>
</comment>
<dbReference type="PANTHER" id="PTHR38011:SF11">
    <property type="entry name" value="2,5-DIAMINO-6-RIBOSYLAMINO-4(3H)-PYRIMIDINONE 5'-PHOSPHATE REDUCTASE"/>
    <property type="match status" value="1"/>
</dbReference>
<dbReference type="SUPFAM" id="SSF53597">
    <property type="entry name" value="Dihydrofolate reductase-like"/>
    <property type="match status" value="1"/>
</dbReference>
<organism evidence="2">
    <name type="scientific">marine sediment metagenome</name>
    <dbReference type="NCBI Taxonomy" id="412755"/>
    <lineage>
        <taxon>unclassified sequences</taxon>
        <taxon>metagenomes</taxon>
        <taxon>ecological metagenomes</taxon>
    </lineage>
</organism>
<dbReference type="EMBL" id="LAZR01021380">
    <property type="protein sequence ID" value="KKL85525.1"/>
    <property type="molecule type" value="Genomic_DNA"/>
</dbReference>
<evidence type="ECO:0000313" key="2">
    <source>
        <dbReference type="EMBL" id="KKL85525.1"/>
    </source>
</evidence>
<gene>
    <name evidence="2" type="ORF">LCGC14_1953870</name>
</gene>
<sequence>MKTTLFLSVSLDGYIADKRGIPDFPNGAWQDWCALVNSADNVIAGRTSYEQLNGDDMASLLNPTHKIVLSTQDIELTNSGWQLANSPSQALELLSQAGIEEAIIGGGRAVACAFMREGLIDYIVVDLQPSLFGEGISVFGEAIPETQLKLIESQSLNQNTLRLRYEVLSRKA</sequence>
<dbReference type="GO" id="GO:0009231">
    <property type="term" value="P:riboflavin biosynthetic process"/>
    <property type="evidence" value="ECO:0007669"/>
    <property type="project" value="InterPro"/>
</dbReference>
<dbReference type="PANTHER" id="PTHR38011">
    <property type="entry name" value="DIHYDROFOLATE REDUCTASE FAMILY PROTEIN (AFU_ORTHOLOGUE AFUA_8G06820)"/>
    <property type="match status" value="1"/>
</dbReference>
<proteinExistence type="predicted"/>
<dbReference type="Gene3D" id="3.40.430.10">
    <property type="entry name" value="Dihydrofolate Reductase, subunit A"/>
    <property type="match status" value="1"/>
</dbReference>
<evidence type="ECO:0000259" key="1">
    <source>
        <dbReference type="Pfam" id="PF01872"/>
    </source>
</evidence>
<dbReference type="InterPro" id="IPR024072">
    <property type="entry name" value="DHFR-like_dom_sf"/>
</dbReference>
<dbReference type="Pfam" id="PF01872">
    <property type="entry name" value="RibD_C"/>
    <property type="match status" value="1"/>
</dbReference>
<name>A0A0F9HUZ8_9ZZZZ</name>